<dbReference type="CDD" id="cd00041">
    <property type="entry name" value="CUB"/>
    <property type="match status" value="1"/>
</dbReference>
<reference evidence="23" key="2">
    <citation type="submission" date="2025-08" db="UniProtKB">
        <authorList>
            <consortium name="Ensembl"/>
        </authorList>
    </citation>
    <scope>IDENTIFICATION</scope>
</reference>
<accession>A0A669BJN7</accession>
<dbReference type="InterPro" id="IPR000859">
    <property type="entry name" value="CUB_dom"/>
</dbReference>
<dbReference type="Gene3D" id="2.40.20.10">
    <property type="entry name" value="Plasminogen Kringle 4"/>
    <property type="match status" value="1"/>
</dbReference>
<dbReference type="SMART" id="SM00032">
    <property type="entry name" value="CCP"/>
    <property type="match status" value="1"/>
</dbReference>
<evidence type="ECO:0000256" key="10">
    <source>
        <dbReference type="ARBA" id="ARBA00032328"/>
    </source>
</evidence>
<evidence type="ECO:0000256" key="5">
    <source>
        <dbReference type="ARBA" id="ARBA00022729"/>
    </source>
</evidence>
<proteinExistence type="predicted"/>
<evidence type="ECO:0000256" key="14">
    <source>
        <dbReference type="SAM" id="Phobius"/>
    </source>
</evidence>
<keyword evidence="3" id="KW-0879">Wnt signaling pathway</keyword>
<dbReference type="InterPro" id="IPR035976">
    <property type="entry name" value="Sushi/SCR/CCP_sf"/>
</dbReference>
<dbReference type="InterPro" id="IPR018056">
    <property type="entry name" value="Kringle_CS"/>
</dbReference>
<evidence type="ECO:0000256" key="3">
    <source>
        <dbReference type="ARBA" id="ARBA00022687"/>
    </source>
</evidence>
<evidence type="ECO:0000259" key="20">
    <source>
        <dbReference type="PROSITE" id="PS50958"/>
    </source>
</evidence>
<feature type="compositionally biased region" description="Acidic residues" evidence="13">
    <location>
        <begin position="1092"/>
        <end position="1101"/>
    </location>
</feature>
<keyword evidence="2 11" id="KW-0420">Kringle</keyword>
<evidence type="ECO:0000256" key="6">
    <source>
        <dbReference type="ARBA" id="ARBA00022989"/>
    </source>
</evidence>
<dbReference type="InterPro" id="IPR000436">
    <property type="entry name" value="Sushi_SCR_CCP_dom"/>
</dbReference>
<sequence length="1226" mass="135718">MRGNFKIFCLSGLLIIFSSNTAGQTCRGRCGDVLEKCSCHATCMSLMSCCADYNQSCFQVMPHSSSMLGGKALRILGLDLHPHGQLLCRFKGEILRDGFVDAEGRAYCISPLLYETGWIPFDVSTDGIKFDRSAQYFSVHPSKADPAYKVTLVNATQWQYYGTPNVAGRLEFTWNSFLISAEKVNIELWGYREFKAKEETNASAFLEAELRYLYSLGRNLTNTGAFSFIPEPKEDYSDWELGNIRITASSNLEGARDVQGLWSGGHVLAWHLEQAFRENSEAWAHNKCLKWDVLEENLPNFLNELIDCPCTLAQARADTGRFHTDYSCDIERGSVCTYHPGCVHCVRAIHASPIHGSGQQCCYDSTGALVLTGDSVGGSTPDRAHDWGSPPYVKPPRVPGYSHWLYDVMSFYYCCLWSPHCHIYLKHRPSSGCQNYRPPRAGVVLGDPHFITFDGLRYTFNGKGEYYLVSSPEKGLSVQARTEQVKRKNGTLTKATRLSSVAMKQDASDVIEVRVAGAHLQVLRNQNILAFTEQRWMDLYGVYVFSPSPGNVTVIFSSGVGVEVCLYEGTMAVTVLLPEEFYNHTQGLLGSMNSDPSDDLTIQLGEVISSADATLEEIFTFGASWNISKNSSLFTYDSEHLLDMYNIPPSHDPTFVPAFSLPESLDDPLVAEMLTMCYGEGAQFCKYDTLTTRDLTVGNATLKAYQKHQALLHALKPVVSCGWLPTPRNGRKNGTDYLQGSTLSFACNKGYIMYGSAERTCLGDGTWTGDQPSCITECYTANGEDYRGFQNQTSLHGGKPCLFWNETFQHPYNTLKYPNGEGGLGSHNYCRNPDGDVQPWCYIADHEDGIYWRYCDIPTCQMPGNLGCFRDSGDPPTLTGASETSNKLTIQNCISFCRKQRYKLAGMESGYACFCGNDVDLQKRGESPSMECNHVCFGDHTQPCGGDGWVIIFSTRVGACGGNYTSPSGVIYSPDFPDKYGAGRVCYWTIQVPGSSAILFNFTFFDISDQTDMVELLDGYTNQVVARFDWRSPPRELVNITGDFVILYFYSDRTNQAQGFALLYQALRSQDTRTIESEGALQSQDTRTIASEGDDEDENEDVSSTAGPQLAGGVTEKSNGTTNGRSSQILYVITSSPGKPEHNMPVWTIYALAALLILTVIAMVAKLLLHVTVKSPNIPTVSGSDTCSQSTASSEPWIILYRPSTISLFKKKLKNHHGDLSPLVGN</sequence>
<dbReference type="GO" id="GO:0016055">
    <property type="term" value="P:Wnt signaling pathway"/>
    <property type="evidence" value="ECO:0007669"/>
    <property type="project" value="UniProtKB-KW"/>
</dbReference>
<dbReference type="Pfam" id="PF23263">
    <property type="entry name" value="C8-3_MUC4"/>
    <property type="match status" value="1"/>
</dbReference>
<feature type="domain" description="Kringle" evidence="17">
    <location>
        <begin position="777"/>
        <end position="860"/>
    </location>
</feature>
<dbReference type="Ensembl" id="ENSONIT00000059694.1">
    <property type="protein sequence ID" value="ENSONIP00000035746.1"/>
    <property type="gene ID" value="ENSONIG00000010535.2"/>
</dbReference>
<evidence type="ECO:0000259" key="21">
    <source>
        <dbReference type="PROSITE" id="PS51212"/>
    </source>
</evidence>
<keyword evidence="4 14" id="KW-0812">Transmembrane</keyword>
<dbReference type="SMART" id="SM00130">
    <property type="entry name" value="KR"/>
    <property type="match status" value="1"/>
</dbReference>
<feature type="domain" description="WSC" evidence="21">
    <location>
        <begin position="862"/>
        <end position="956"/>
    </location>
</feature>
<keyword evidence="7 14" id="KW-0472">Membrane</keyword>
<evidence type="ECO:0000256" key="13">
    <source>
        <dbReference type="SAM" id="MobiDB-lite"/>
    </source>
</evidence>
<dbReference type="Pfam" id="PF00431">
    <property type="entry name" value="CUB"/>
    <property type="match status" value="1"/>
</dbReference>
<keyword evidence="9" id="KW-0325">Glycoprotein</keyword>
<feature type="signal peptide" evidence="15">
    <location>
        <begin position="1"/>
        <end position="23"/>
    </location>
</feature>
<feature type="region of interest" description="Disordered" evidence="13">
    <location>
        <begin position="1075"/>
        <end position="1122"/>
    </location>
</feature>
<dbReference type="InParanoid" id="A0A669BJN7"/>
<feature type="domain" description="AMOP" evidence="18">
    <location>
        <begin position="280"/>
        <end position="428"/>
    </location>
</feature>
<dbReference type="PROSITE" id="PS50923">
    <property type="entry name" value="SUSHI"/>
    <property type="match status" value="1"/>
</dbReference>
<keyword evidence="5 15" id="KW-0732">Signal</keyword>
<dbReference type="Pfam" id="PF01822">
    <property type="entry name" value="WSC"/>
    <property type="match status" value="1"/>
</dbReference>
<dbReference type="CDD" id="cd00108">
    <property type="entry name" value="KR"/>
    <property type="match status" value="1"/>
</dbReference>
<reference evidence="24" key="1">
    <citation type="submission" date="2012-01" db="EMBL/GenBank/DDBJ databases">
        <title>The Genome Sequence of Oreochromis niloticus (Nile Tilapia).</title>
        <authorList>
            <consortium name="Broad Institute Genome Assembly Team"/>
            <consortium name="Broad Institute Sequencing Platform"/>
            <person name="Di Palma F."/>
            <person name="Johnson J."/>
            <person name="Lander E.S."/>
            <person name="Lindblad-Toh K."/>
        </authorList>
    </citation>
    <scope>NUCLEOTIDE SEQUENCE [LARGE SCALE GENOMIC DNA]</scope>
</reference>
<evidence type="ECO:0000256" key="2">
    <source>
        <dbReference type="ARBA" id="ARBA00022572"/>
    </source>
</evidence>
<gene>
    <name evidence="23" type="primary">susd2</name>
</gene>
<evidence type="ECO:0000256" key="4">
    <source>
        <dbReference type="ARBA" id="ARBA00022692"/>
    </source>
</evidence>
<dbReference type="Pfam" id="PF00084">
    <property type="entry name" value="Sushi"/>
    <property type="match status" value="1"/>
</dbReference>
<dbReference type="PANTHER" id="PTHR13802:SF63">
    <property type="entry name" value="SUSHI DOMAIN-CONTAINING PROTEIN 2"/>
    <property type="match status" value="1"/>
</dbReference>
<comment type="caution">
    <text evidence="11">Lacks conserved residue(s) required for the propagation of feature annotation.</text>
</comment>
<dbReference type="SUPFAM" id="SSF57440">
    <property type="entry name" value="Kringle-like"/>
    <property type="match status" value="1"/>
</dbReference>
<feature type="compositionally biased region" description="Polar residues" evidence="13">
    <location>
        <begin position="1080"/>
        <end position="1089"/>
    </location>
</feature>
<evidence type="ECO:0000256" key="8">
    <source>
        <dbReference type="ARBA" id="ARBA00023157"/>
    </source>
</evidence>
<dbReference type="InterPro" id="IPR056619">
    <property type="entry name" value="C8-3_MUC4"/>
</dbReference>
<feature type="disulfide bond" evidence="12">
    <location>
        <begin position="747"/>
        <end position="774"/>
    </location>
</feature>
<dbReference type="PROSITE" id="PS01180">
    <property type="entry name" value="CUB"/>
    <property type="match status" value="1"/>
</dbReference>
<dbReference type="SMART" id="SM00723">
    <property type="entry name" value="AMOP"/>
    <property type="match status" value="1"/>
</dbReference>
<dbReference type="FunFam" id="2.40.20.10:FF:000006">
    <property type="entry name" value="Kremen protein 2"/>
    <property type="match status" value="1"/>
</dbReference>
<dbReference type="Gene3D" id="2.10.70.10">
    <property type="entry name" value="Complement Module, domain 1"/>
    <property type="match status" value="1"/>
</dbReference>
<keyword evidence="6 14" id="KW-1133">Transmembrane helix</keyword>
<dbReference type="Gene3D" id="2.60.120.290">
    <property type="entry name" value="Spermadhesin, CUB domain"/>
    <property type="match status" value="1"/>
</dbReference>
<dbReference type="PROSITE" id="PS00524">
    <property type="entry name" value="SMB_1"/>
    <property type="match status" value="1"/>
</dbReference>
<reference evidence="23" key="3">
    <citation type="submission" date="2025-09" db="UniProtKB">
        <authorList>
            <consortium name="Ensembl"/>
        </authorList>
    </citation>
    <scope>IDENTIFICATION</scope>
</reference>
<evidence type="ECO:0000256" key="15">
    <source>
        <dbReference type="SAM" id="SignalP"/>
    </source>
</evidence>
<evidence type="ECO:0000259" key="16">
    <source>
        <dbReference type="PROSITE" id="PS01180"/>
    </source>
</evidence>
<dbReference type="PROSITE" id="PS50856">
    <property type="entry name" value="AMOP"/>
    <property type="match status" value="1"/>
</dbReference>
<dbReference type="SMART" id="SM00042">
    <property type="entry name" value="CUB"/>
    <property type="match status" value="1"/>
</dbReference>
<dbReference type="OMA" id="YCITECY"/>
<feature type="domain" description="CUB" evidence="16">
    <location>
        <begin position="960"/>
        <end position="1067"/>
    </location>
</feature>
<dbReference type="InterPro" id="IPR005533">
    <property type="entry name" value="AMOP_dom"/>
</dbReference>
<dbReference type="PROSITE" id="PS51212">
    <property type="entry name" value="WSC"/>
    <property type="match status" value="1"/>
</dbReference>
<dbReference type="InterPro" id="IPR002889">
    <property type="entry name" value="WSC_carb-bd"/>
</dbReference>
<keyword evidence="8 12" id="KW-1015">Disulfide bond</keyword>
<keyword evidence="24" id="KW-1185">Reference proteome</keyword>
<protein>
    <recommendedName>
        <fullName evidence="10">Kringle-containing protein marking the eye and the nose</fullName>
    </recommendedName>
</protein>
<comment type="subcellular location">
    <subcellularLocation>
        <location evidence="1">Membrane</location>
        <topology evidence="1">Single-pass type I membrane protein</topology>
    </subcellularLocation>
</comment>
<dbReference type="Pfam" id="PF00094">
    <property type="entry name" value="VWD"/>
    <property type="match status" value="1"/>
</dbReference>
<feature type="chain" id="PRO_5025524485" description="Kringle-containing protein marking the eye and the nose" evidence="15">
    <location>
        <begin position="24"/>
        <end position="1226"/>
    </location>
</feature>
<dbReference type="InterPro" id="IPR035914">
    <property type="entry name" value="Sperma_CUB_dom_sf"/>
</dbReference>
<evidence type="ECO:0000259" key="22">
    <source>
        <dbReference type="PROSITE" id="PS51233"/>
    </source>
</evidence>
<dbReference type="GeneTree" id="ENSGT00940000158390"/>
<evidence type="ECO:0000313" key="23">
    <source>
        <dbReference type="Ensembl" id="ENSONIP00000035746.1"/>
    </source>
</evidence>
<dbReference type="SUPFAM" id="SSF90188">
    <property type="entry name" value="Somatomedin B domain"/>
    <property type="match status" value="1"/>
</dbReference>
<feature type="domain" description="SMB" evidence="20">
    <location>
        <begin position="22"/>
        <end position="61"/>
    </location>
</feature>
<dbReference type="InterPro" id="IPR013806">
    <property type="entry name" value="Kringle-like"/>
</dbReference>
<evidence type="ECO:0000256" key="11">
    <source>
        <dbReference type="PROSITE-ProRule" id="PRU00121"/>
    </source>
</evidence>
<dbReference type="InterPro" id="IPR001212">
    <property type="entry name" value="Somatomedin_B_dom"/>
</dbReference>
<dbReference type="PROSITE" id="PS50958">
    <property type="entry name" value="SMB_2"/>
    <property type="match status" value="1"/>
</dbReference>
<evidence type="ECO:0000259" key="17">
    <source>
        <dbReference type="PROSITE" id="PS50070"/>
    </source>
</evidence>
<keyword evidence="12" id="KW-0768">Sushi</keyword>
<organism evidence="23 24">
    <name type="scientific">Oreochromis niloticus</name>
    <name type="common">Nile tilapia</name>
    <name type="synonym">Tilapia nilotica</name>
    <dbReference type="NCBI Taxonomy" id="8128"/>
    <lineage>
        <taxon>Eukaryota</taxon>
        <taxon>Metazoa</taxon>
        <taxon>Chordata</taxon>
        <taxon>Craniata</taxon>
        <taxon>Vertebrata</taxon>
        <taxon>Euteleostomi</taxon>
        <taxon>Actinopterygii</taxon>
        <taxon>Neopterygii</taxon>
        <taxon>Teleostei</taxon>
        <taxon>Neoteleostei</taxon>
        <taxon>Acanthomorphata</taxon>
        <taxon>Ovalentaria</taxon>
        <taxon>Cichlomorphae</taxon>
        <taxon>Cichliformes</taxon>
        <taxon>Cichlidae</taxon>
        <taxon>African cichlids</taxon>
        <taxon>Pseudocrenilabrinae</taxon>
        <taxon>Oreochromini</taxon>
        <taxon>Oreochromis</taxon>
    </lineage>
</organism>
<feature type="domain" description="Sushi" evidence="19">
    <location>
        <begin position="719"/>
        <end position="776"/>
    </location>
</feature>
<evidence type="ECO:0000259" key="18">
    <source>
        <dbReference type="PROSITE" id="PS50856"/>
    </source>
</evidence>
<dbReference type="Pfam" id="PF03782">
    <property type="entry name" value="AMOP"/>
    <property type="match status" value="1"/>
</dbReference>
<dbReference type="SMART" id="SM00216">
    <property type="entry name" value="VWD"/>
    <property type="match status" value="1"/>
</dbReference>
<evidence type="ECO:0000256" key="9">
    <source>
        <dbReference type="ARBA" id="ARBA00023180"/>
    </source>
</evidence>
<name>A0A669BJN7_ORENI</name>
<dbReference type="InterPro" id="IPR051495">
    <property type="entry name" value="Epithelial_Barrier/Signaling"/>
</dbReference>
<dbReference type="PROSITE" id="PS50070">
    <property type="entry name" value="KRINGLE_2"/>
    <property type="match status" value="1"/>
</dbReference>
<evidence type="ECO:0000313" key="24">
    <source>
        <dbReference type="Proteomes" id="UP000005207"/>
    </source>
</evidence>
<evidence type="ECO:0000256" key="12">
    <source>
        <dbReference type="PROSITE-ProRule" id="PRU00302"/>
    </source>
</evidence>
<dbReference type="PROSITE" id="PS51233">
    <property type="entry name" value="VWFD"/>
    <property type="match status" value="1"/>
</dbReference>
<dbReference type="Proteomes" id="UP000005207">
    <property type="component" value="Linkage group LG12"/>
</dbReference>
<dbReference type="CDD" id="cd00033">
    <property type="entry name" value="CCP"/>
    <property type="match status" value="1"/>
</dbReference>
<dbReference type="InterPro" id="IPR001846">
    <property type="entry name" value="VWF_type-D"/>
</dbReference>
<dbReference type="SUPFAM" id="SSF57535">
    <property type="entry name" value="Complement control module/SCR domain"/>
    <property type="match status" value="1"/>
</dbReference>
<dbReference type="SUPFAM" id="SSF49854">
    <property type="entry name" value="Spermadhesin, CUB domain"/>
    <property type="match status" value="1"/>
</dbReference>
<dbReference type="PROSITE" id="PS00021">
    <property type="entry name" value="KRINGLE_1"/>
    <property type="match status" value="1"/>
</dbReference>
<dbReference type="PRINTS" id="PR00018">
    <property type="entry name" value="KRINGLE"/>
</dbReference>
<evidence type="ECO:0000259" key="19">
    <source>
        <dbReference type="PROSITE" id="PS50923"/>
    </source>
</evidence>
<dbReference type="InterPro" id="IPR038178">
    <property type="entry name" value="Kringle_sf"/>
</dbReference>
<dbReference type="InterPro" id="IPR036024">
    <property type="entry name" value="Somatomedin_B-like_dom_sf"/>
</dbReference>
<dbReference type="SMART" id="SM00321">
    <property type="entry name" value="WSC"/>
    <property type="match status" value="1"/>
</dbReference>
<evidence type="ECO:0000256" key="1">
    <source>
        <dbReference type="ARBA" id="ARBA00004479"/>
    </source>
</evidence>
<feature type="transmembrane region" description="Helical" evidence="14">
    <location>
        <begin position="1147"/>
        <end position="1169"/>
    </location>
</feature>
<dbReference type="GO" id="GO:0016020">
    <property type="term" value="C:membrane"/>
    <property type="evidence" value="ECO:0007669"/>
    <property type="project" value="UniProtKB-SubCell"/>
</dbReference>
<evidence type="ECO:0000256" key="7">
    <source>
        <dbReference type="ARBA" id="ARBA00023136"/>
    </source>
</evidence>
<dbReference type="InterPro" id="IPR000001">
    <property type="entry name" value="Kringle"/>
</dbReference>
<feature type="domain" description="VWFD" evidence="22">
    <location>
        <begin position="440"/>
        <end position="633"/>
    </location>
</feature>
<dbReference type="Pfam" id="PF00051">
    <property type="entry name" value="Kringle"/>
    <property type="match status" value="1"/>
</dbReference>
<dbReference type="PANTHER" id="PTHR13802">
    <property type="entry name" value="MUCIN 4-RELATED"/>
    <property type="match status" value="1"/>
</dbReference>
<dbReference type="AlphaFoldDB" id="A0A669BJN7"/>